<dbReference type="Gene3D" id="3.30.1300.10">
    <property type="entry name" value="Pantoate-beta-alanine ligase, C-terminal domain"/>
    <property type="match status" value="1"/>
</dbReference>
<feature type="binding site" evidence="8">
    <location>
        <position position="160"/>
    </location>
    <ligand>
        <name>(R)-pantoate</name>
        <dbReference type="ChEBI" id="CHEBI:15980"/>
    </ligand>
</feature>
<comment type="subunit">
    <text evidence="8">Homodimer.</text>
</comment>
<evidence type="ECO:0000256" key="3">
    <source>
        <dbReference type="ARBA" id="ARBA00022598"/>
    </source>
</evidence>
<comment type="function">
    <text evidence="8">Catalyzes the condensation of pantoate with beta-alanine in an ATP-dependent reaction via a pantoyl-adenylate intermediate.</text>
</comment>
<keyword evidence="3 8" id="KW-0436">Ligase</keyword>
<dbReference type="FunFam" id="3.30.1300.10:FF:000001">
    <property type="entry name" value="Pantothenate synthetase"/>
    <property type="match status" value="1"/>
</dbReference>
<evidence type="ECO:0000256" key="7">
    <source>
        <dbReference type="ARBA" id="ARBA00048258"/>
    </source>
</evidence>
<dbReference type="GO" id="GO:0005829">
    <property type="term" value="C:cytosol"/>
    <property type="evidence" value="ECO:0007669"/>
    <property type="project" value="TreeGrafter"/>
</dbReference>
<dbReference type="PANTHER" id="PTHR21299">
    <property type="entry name" value="CYTIDYLATE KINASE/PANTOATE-BETA-ALANINE LIGASE"/>
    <property type="match status" value="1"/>
</dbReference>
<feature type="binding site" evidence="8">
    <location>
        <begin position="191"/>
        <end position="194"/>
    </location>
    <ligand>
        <name>ATP</name>
        <dbReference type="ChEBI" id="CHEBI:30616"/>
    </ligand>
</feature>
<dbReference type="EMBL" id="QICH01000001">
    <property type="protein sequence ID" value="PXF64572.1"/>
    <property type="molecule type" value="Genomic_DNA"/>
</dbReference>
<organism evidence="9 10">
    <name type="scientific">Kangiella spongicola</name>
    <dbReference type="NCBI Taxonomy" id="796379"/>
    <lineage>
        <taxon>Bacteria</taxon>
        <taxon>Pseudomonadati</taxon>
        <taxon>Pseudomonadota</taxon>
        <taxon>Gammaproteobacteria</taxon>
        <taxon>Kangiellales</taxon>
        <taxon>Kangiellaceae</taxon>
        <taxon>Kangiella</taxon>
    </lineage>
</organism>
<accession>A0A318D5F0</accession>
<evidence type="ECO:0000256" key="6">
    <source>
        <dbReference type="ARBA" id="ARBA00022840"/>
    </source>
</evidence>
<keyword evidence="10" id="KW-1185">Reference proteome</keyword>
<keyword evidence="4 8" id="KW-0566">Pantothenate biosynthesis</keyword>
<dbReference type="Pfam" id="PF02569">
    <property type="entry name" value="Pantoate_ligase"/>
    <property type="match status" value="1"/>
</dbReference>
<keyword evidence="8" id="KW-0963">Cytoplasm</keyword>
<evidence type="ECO:0000313" key="10">
    <source>
        <dbReference type="Proteomes" id="UP000247689"/>
    </source>
</evidence>
<keyword evidence="5 8" id="KW-0547">Nucleotide-binding</keyword>
<dbReference type="InterPro" id="IPR004821">
    <property type="entry name" value="Cyt_trans-like"/>
</dbReference>
<dbReference type="InterPro" id="IPR042176">
    <property type="entry name" value="Pantoate_ligase_C"/>
</dbReference>
<protein>
    <recommendedName>
        <fullName evidence="8">Pantothenate synthetase</fullName>
        <shortName evidence="8">PS</shortName>
        <ecNumber evidence="8">6.3.2.1</ecNumber>
    </recommendedName>
    <alternativeName>
        <fullName evidence="8">Pantoate--beta-alanine ligase</fullName>
    </alternativeName>
    <alternativeName>
        <fullName evidence="8">Pantoate-activating enzyme</fullName>
    </alternativeName>
</protein>
<evidence type="ECO:0000256" key="8">
    <source>
        <dbReference type="HAMAP-Rule" id="MF_00158"/>
    </source>
</evidence>
<feature type="binding site" evidence="8">
    <location>
        <position position="61"/>
    </location>
    <ligand>
        <name>(R)-pantoate</name>
        <dbReference type="ChEBI" id="CHEBI:15980"/>
    </ligand>
</feature>
<evidence type="ECO:0000256" key="4">
    <source>
        <dbReference type="ARBA" id="ARBA00022655"/>
    </source>
</evidence>
<dbReference type="AlphaFoldDB" id="A0A318D5F0"/>
<dbReference type="InterPro" id="IPR003721">
    <property type="entry name" value="Pantoate_ligase"/>
</dbReference>
<comment type="similarity">
    <text evidence="2 8">Belongs to the pantothenate synthetase family.</text>
</comment>
<evidence type="ECO:0000256" key="1">
    <source>
        <dbReference type="ARBA" id="ARBA00004990"/>
    </source>
</evidence>
<feature type="binding site" evidence="8">
    <location>
        <begin position="30"/>
        <end position="37"/>
    </location>
    <ligand>
        <name>ATP</name>
        <dbReference type="ChEBI" id="CHEBI:30616"/>
    </ligand>
</feature>
<comment type="catalytic activity">
    <reaction evidence="7 8">
        <text>(R)-pantoate + beta-alanine + ATP = (R)-pantothenate + AMP + diphosphate + H(+)</text>
        <dbReference type="Rhea" id="RHEA:10912"/>
        <dbReference type="ChEBI" id="CHEBI:15378"/>
        <dbReference type="ChEBI" id="CHEBI:15980"/>
        <dbReference type="ChEBI" id="CHEBI:29032"/>
        <dbReference type="ChEBI" id="CHEBI:30616"/>
        <dbReference type="ChEBI" id="CHEBI:33019"/>
        <dbReference type="ChEBI" id="CHEBI:57966"/>
        <dbReference type="ChEBI" id="CHEBI:456215"/>
        <dbReference type="EC" id="6.3.2.1"/>
    </reaction>
</comment>
<gene>
    <name evidence="8" type="primary">panC</name>
    <name evidence="9" type="ORF">DL796_05400</name>
</gene>
<evidence type="ECO:0000256" key="2">
    <source>
        <dbReference type="ARBA" id="ARBA00009256"/>
    </source>
</evidence>
<dbReference type="PANTHER" id="PTHR21299:SF1">
    <property type="entry name" value="PANTOATE--BETA-ALANINE LIGASE"/>
    <property type="match status" value="1"/>
</dbReference>
<comment type="pathway">
    <text evidence="1 8">Cofactor biosynthesis; (R)-pantothenate biosynthesis; (R)-pantothenate from (R)-pantoate and beta-alanine: step 1/1.</text>
</comment>
<dbReference type="HAMAP" id="MF_00158">
    <property type="entry name" value="PanC"/>
    <property type="match status" value="1"/>
</dbReference>
<evidence type="ECO:0000256" key="5">
    <source>
        <dbReference type="ARBA" id="ARBA00022741"/>
    </source>
</evidence>
<comment type="subcellular location">
    <subcellularLocation>
        <location evidence="8">Cytoplasm</location>
    </subcellularLocation>
</comment>
<feature type="binding site" evidence="8">
    <location>
        <position position="183"/>
    </location>
    <ligand>
        <name>ATP</name>
        <dbReference type="ChEBI" id="CHEBI:30616"/>
    </ligand>
</feature>
<dbReference type="Proteomes" id="UP000247689">
    <property type="component" value="Unassembled WGS sequence"/>
</dbReference>
<dbReference type="GO" id="GO:0005524">
    <property type="term" value="F:ATP binding"/>
    <property type="evidence" value="ECO:0007669"/>
    <property type="project" value="UniProtKB-KW"/>
</dbReference>
<comment type="caution">
    <text evidence="9">The sequence shown here is derived from an EMBL/GenBank/DDBJ whole genome shotgun (WGS) entry which is preliminary data.</text>
</comment>
<feature type="active site" description="Proton donor" evidence="8">
    <location>
        <position position="37"/>
    </location>
</feature>
<dbReference type="CDD" id="cd00560">
    <property type="entry name" value="PanC"/>
    <property type="match status" value="1"/>
</dbReference>
<sequence length="287" mass="31877">MIIAKTISELQQALSPSRQTGKSIGFVPTMGNLHQGHLSLVEKAKEVADVVVVSIFVNPTQFGPNEDFDSYPRTFDADCEKLSSQQADIVFAPSVDEVYPGYSSNKTKPSLTKVHVEQLGKQHCGASRPGHFDGVTTIVSKLFNMVRPDIAVFGQKDFQQITIIRRMVQDLNIPVTIISAPILREENGLAMSSRNGYLSTSEKEQAAAIYRTLTWAKKQLEEHKLSFDEVEQSAVKQLSEQGFRVDYFNVSNADTLQVAETTDKNLVILVAAYLDKVRLIDNIQVTL</sequence>
<dbReference type="RefSeq" id="WP_110200620.1">
    <property type="nucleotide sequence ID" value="NZ_QICH01000001.1"/>
</dbReference>
<name>A0A318D5F0_9GAMM</name>
<comment type="miscellaneous">
    <text evidence="8">The reaction proceeds by a bi uni uni bi ping pong mechanism.</text>
</comment>
<dbReference type="GO" id="GO:0015940">
    <property type="term" value="P:pantothenate biosynthetic process"/>
    <property type="evidence" value="ECO:0007669"/>
    <property type="project" value="UniProtKB-UniRule"/>
</dbReference>
<dbReference type="NCBIfam" id="TIGR00125">
    <property type="entry name" value="cyt_tran_rel"/>
    <property type="match status" value="1"/>
</dbReference>
<dbReference type="Gene3D" id="3.40.50.620">
    <property type="entry name" value="HUPs"/>
    <property type="match status" value="1"/>
</dbReference>
<dbReference type="SUPFAM" id="SSF52374">
    <property type="entry name" value="Nucleotidylyl transferase"/>
    <property type="match status" value="1"/>
</dbReference>
<dbReference type="NCBIfam" id="TIGR00018">
    <property type="entry name" value="panC"/>
    <property type="match status" value="1"/>
</dbReference>
<feature type="binding site" evidence="8">
    <location>
        <position position="61"/>
    </location>
    <ligand>
        <name>beta-alanine</name>
        <dbReference type="ChEBI" id="CHEBI:57966"/>
    </ligand>
</feature>
<evidence type="ECO:0000313" key="9">
    <source>
        <dbReference type="EMBL" id="PXF64572.1"/>
    </source>
</evidence>
<proteinExistence type="inferred from homology"/>
<dbReference type="UniPathway" id="UPA00028">
    <property type="reaction ID" value="UER00005"/>
</dbReference>
<dbReference type="GO" id="GO:0004592">
    <property type="term" value="F:pantoate-beta-alanine ligase activity"/>
    <property type="evidence" value="ECO:0007669"/>
    <property type="project" value="UniProtKB-UniRule"/>
</dbReference>
<dbReference type="OrthoDB" id="9773087at2"/>
<feature type="binding site" evidence="8">
    <location>
        <begin position="154"/>
        <end position="157"/>
    </location>
    <ligand>
        <name>ATP</name>
        <dbReference type="ChEBI" id="CHEBI:30616"/>
    </ligand>
</feature>
<dbReference type="FunFam" id="3.40.50.620:FF:000013">
    <property type="entry name" value="Pantothenate synthetase"/>
    <property type="match status" value="1"/>
</dbReference>
<dbReference type="EC" id="6.3.2.1" evidence="8"/>
<dbReference type="InterPro" id="IPR014729">
    <property type="entry name" value="Rossmann-like_a/b/a_fold"/>
</dbReference>
<reference evidence="9 10" key="1">
    <citation type="submission" date="2018-05" db="EMBL/GenBank/DDBJ databases">
        <title>Kangiella spongicola genome sequence.</title>
        <authorList>
            <person name="Maclea K.S."/>
            <person name="Goen A.E."/>
            <person name="Kelley C."/>
            <person name="Underriner A."/>
            <person name="Silverwood T."/>
            <person name="Trachtenberg A.M."/>
        </authorList>
    </citation>
    <scope>NUCLEOTIDE SEQUENCE [LARGE SCALE GENOMIC DNA]</scope>
    <source>
        <strain evidence="9 10">ATCC BAA-2076</strain>
    </source>
</reference>
<keyword evidence="6 8" id="KW-0067">ATP-binding</keyword>